<proteinExistence type="predicted"/>
<name>A0ABT0GG80_9GAMM</name>
<dbReference type="RefSeq" id="WP_248207245.1">
    <property type="nucleotide sequence ID" value="NZ_JALNMH010000005.1"/>
</dbReference>
<evidence type="ECO:0000256" key="1">
    <source>
        <dbReference type="ARBA" id="ARBA00022801"/>
    </source>
</evidence>
<dbReference type="InterPro" id="IPR001789">
    <property type="entry name" value="Sig_transdc_resp-reg_receiver"/>
</dbReference>
<sequence>MAEARDELVLLDEGEPARSEPPGWKLLIADDEPEMHGVTRMALQGLRFAGRGLHFLSAHSGAEACAMLAADPDIAVVLLDVVMETEDAGLEVVRHVRDELGNHALRIVLRTGQAGQAPERQVILEYDINDYKEKTELTAARLTTTVVAALRAWQTIHEVMRLNRDLADKVAQRTEALQRSLEALEQGERAGRRMQFKLLPRRELVVGDFAFSHLLLPSEFLSGDFLDYLPQPDGRVLFYLADVAGHGVASAFVTVYLKRFVATQLDSMRRDEVLGDPALLLAQLNTELFRDDIGKHIALSVCVLDPVRRLLVYANAGAQPPPILGTGKGAPRRLGQRSTPAGLVESAEYTSERLDLPRGFVLALASDGVLELSSEGDAEARLARFADTVHPGLEHADALAVALGCSAESALRDDIALLLLRDGAAR</sequence>
<dbReference type="PANTHER" id="PTHR43156">
    <property type="entry name" value="STAGE II SPORULATION PROTEIN E-RELATED"/>
    <property type="match status" value="1"/>
</dbReference>
<dbReference type="Pfam" id="PF07228">
    <property type="entry name" value="SpoIIE"/>
    <property type="match status" value="1"/>
</dbReference>
<dbReference type="SMART" id="SM00448">
    <property type="entry name" value="REC"/>
    <property type="match status" value="1"/>
</dbReference>
<keyword evidence="5" id="KW-1185">Reference proteome</keyword>
<accession>A0ABT0GG80</accession>
<dbReference type="InterPro" id="IPR001932">
    <property type="entry name" value="PPM-type_phosphatase-like_dom"/>
</dbReference>
<dbReference type="SUPFAM" id="SSF52172">
    <property type="entry name" value="CheY-like"/>
    <property type="match status" value="1"/>
</dbReference>
<feature type="modified residue" description="4-aspartylphosphate" evidence="2">
    <location>
        <position position="80"/>
    </location>
</feature>
<dbReference type="InterPro" id="IPR011006">
    <property type="entry name" value="CheY-like_superfamily"/>
</dbReference>
<evidence type="ECO:0000256" key="2">
    <source>
        <dbReference type="PROSITE-ProRule" id="PRU00169"/>
    </source>
</evidence>
<reference evidence="4" key="1">
    <citation type="submission" date="2022-04" db="EMBL/GenBank/DDBJ databases">
        <title>Lysobacter sp. CAU 1642 isolated from sea sand.</title>
        <authorList>
            <person name="Kim W."/>
        </authorList>
    </citation>
    <scope>NUCLEOTIDE SEQUENCE</scope>
    <source>
        <strain evidence="4">CAU 1642</strain>
    </source>
</reference>
<evidence type="ECO:0000313" key="4">
    <source>
        <dbReference type="EMBL" id="MCK7593545.1"/>
    </source>
</evidence>
<evidence type="ECO:0000259" key="3">
    <source>
        <dbReference type="PROSITE" id="PS50110"/>
    </source>
</evidence>
<dbReference type="PANTHER" id="PTHR43156:SF2">
    <property type="entry name" value="STAGE II SPORULATION PROTEIN E"/>
    <property type="match status" value="1"/>
</dbReference>
<keyword evidence="1" id="KW-0378">Hydrolase</keyword>
<feature type="domain" description="Response regulatory" evidence="3">
    <location>
        <begin position="25"/>
        <end position="149"/>
    </location>
</feature>
<organism evidence="4 5">
    <name type="scientific">Pseudomarimonas salicorniae</name>
    <dbReference type="NCBI Taxonomy" id="2933270"/>
    <lineage>
        <taxon>Bacteria</taxon>
        <taxon>Pseudomonadati</taxon>
        <taxon>Pseudomonadota</taxon>
        <taxon>Gammaproteobacteria</taxon>
        <taxon>Lysobacterales</taxon>
        <taxon>Lysobacteraceae</taxon>
        <taxon>Pseudomarimonas</taxon>
    </lineage>
</organism>
<dbReference type="SMART" id="SM00331">
    <property type="entry name" value="PP2C_SIG"/>
    <property type="match status" value="1"/>
</dbReference>
<dbReference type="Gene3D" id="3.60.40.10">
    <property type="entry name" value="PPM-type phosphatase domain"/>
    <property type="match status" value="1"/>
</dbReference>
<dbReference type="EMBL" id="JALNMH010000005">
    <property type="protein sequence ID" value="MCK7593545.1"/>
    <property type="molecule type" value="Genomic_DNA"/>
</dbReference>
<dbReference type="InterPro" id="IPR052016">
    <property type="entry name" value="Bact_Sigma-Reg"/>
</dbReference>
<gene>
    <name evidence="4" type="ORF">M0G41_07680</name>
</gene>
<evidence type="ECO:0000313" key="5">
    <source>
        <dbReference type="Proteomes" id="UP001431449"/>
    </source>
</evidence>
<dbReference type="InterPro" id="IPR036457">
    <property type="entry name" value="PPM-type-like_dom_sf"/>
</dbReference>
<comment type="caution">
    <text evidence="4">The sequence shown here is derived from an EMBL/GenBank/DDBJ whole genome shotgun (WGS) entry which is preliminary data.</text>
</comment>
<keyword evidence="2" id="KW-0597">Phosphoprotein</keyword>
<dbReference type="Gene3D" id="3.40.50.2300">
    <property type="match status" value="1"/>
</dbReference>
<protein>
    <submittedName>
        <fullName evidence="4">Fused response regulator/phosphatase</fullName>
    </submittedName>
</protein>
<dbReference type="PROSITE" id="PS50110">
    <property type="entry name" value="RESPONSE_REGULATORY"/>
    <property type="match status" value="1"/>
</dbReference>
<dbReference type="Proteomes" id="UP001431449">
    <property type="component" value="Unassembled WGS sequence"/>
</dbReference>
<dbReference type="SUPFAM" id="SSF81606">
    <property type="entry name" value="PP2C-like"/>
    <property type="match status" value="1"/>
</dbReference>